<evidence type="ECO:0000313" key="2">
    <source>
        <dbReference type="Proteomes" id="UP001201980"/>
    </source>
</evidence>
<dbReference type="Gene3D" id="6.10.140.2220">
    <property type="match status" value="1"/>
</dbReference>
<name>A0AAD5RLV0_9PEZI</name>
<organism evidence="1 2">
    <name type="scientific">Zalerion maritima</name>
    <dbReference type="NCBI Taxonomy" id="339359"/>
    <lineage>
        <taxon>Eukaryota</taxon>
        <taxon>Fungi</taxon>
        <taxon>Dikarya</taxon>
        <taxon>Ascomycota</taxon>
        <taxon>Pezizomycotina</taxon>
        <taxon>Sordariomycetes</taxon>
        <taxon>Lulworthiomycetidae</taxon>
        <taxon>Lulworthiales</taxon>
        <taxon>Lulworthiaceae</taxon>
        <taxon>Zalerion</taxon>
    </lineage>
</organism>
<evidence type="ECO:0000313" key="1">
    <source>
        <dbReference type="EMBL" id="KAJ2897057.1"/>
    </source>
</evidence>
<gene>
    <name evidence="1" type="ORF">MKZ38_005007</name>
</gene>
<accession>A0AAD5RLV0</accession>
<reference evidence="1" key="1">
    <citation type="submission" date="2022-07" db="EMBL/GenBank/DDBJ databases">
        <title>Draft genome sequence of Zalerion maritima ATCC 34329, a (micro)plastics degrading marine fungus.</title>
        <authorList>
            <person name="Paco A."/>
            <person name="Goncalves M.F.M."/>
            <person name="Rocha-Santos T.A.P."/>
            <person name="Alves A."/>
        </authorList>
    </citation>
    <scope>NUCLEOTIDE SEQUENCE</scope>
    <source>
        <strain evidence="1">ATCC 34329</strain>
    </source>
</reference>
<dbReference type="AlphaFoldDB" id="A0AAD5RLV0"/>
<dbReference type="EMBL" id="JAKWBI020000297">
    <property type="protein sequence ID" value="KAJ2897057.1"/>
    <property type="molecule type" value="Genomic_DNA"/>
</dbReference>
<sequence length="244" mass="27496">MCRQTTDTRTCTGNGNSLYCSEKCQKKDWHLDKKEAVTHTPGLLLPSNGNKPVFTSFPGPAGSRNLFQGLVILNGISFYQVCNPKVPNKGGGTCTCVHVTHKVYGFKDSSCTKVCRYDLFATSYKPSCAFHKKPRYFVHATFRDLGNLPVLLSQKLPISPNLIVPQRACWAPFKRGDGSAGDGVMLKTTIDKKYKSADAYRLYGRVESMWTMFRSILMSLLPFLAPRYKHTIRVALRRSYQNRH</sequence>
<protein>
    <submittedName>
        <fullName evidence="1">Uncharacterized protein</fullName>
    </submittedName>
</protein>
<keyword evidence="2" id="KW-1185">Reference proteome</keyword>
<proteinExistence type="predicted"/>
<dbReference type="SUPFAM" id="SSF144232">
    <property type="entry name" value="HIT/MYND zinc finger-like"/>
    <property type="match status" value="1"/>
</dbReference>
<comment type="caution">
    <text evidence="1">The sequence shown here is derived from an EMBL/GenBank/DDBJ whole genome shotgun (WGS) entry which is preliminary data.</text>
</comment>
<dbReference type="Proteomes" id="UP001201980">
    <property type="component" value="Unassembled WGS sequence"/>
</dbReference>